<dbReference type="InParanoid" id="A0A1X2H501"/>
<evidence type="ECO:0000313" key="3">
    <source>
        <dbReference type="Proteomes" id="UP000242180"/>
    </source>
</evidence>
<feature type="region of interest" description="Disordered" evidence="1">
    <location>
        <begin position="1"/>
        <end position="33"/>
    </location>
</feature>
<evidence type="ECO:0000313" key="2">
    <source>
        <dbReference type="EMBL" id="ORY93060.1"/>
    </source>
</evidence>
<name>A0A1X2H501_SYNRA</name>
<dbReference type="EMBL" id="MCGN01000009">
    <property type="protein sequence ID" value="ORY93060.1"/>
    <property type="molecule type" value="Genomic_DNA"/>
</dbReference>
<proteinExistence type="predicted"/>
<feature type="region of interest" description="Disordered" evidence="1">
    <location>
        <begin position="271"/>
        <end position="309"/>
    </location>
</feature>
<dbReference type="AlphaFoldDB" id="A0A1X2H501"/>
<comment type="caution">
    <text evidence="2">The sequence shown here is derived from an EMBL/GenBank/DDBJ whole genome shotgun (WGS) entry which is preliminary data.</text>
</comment>
<accession>A0A1X2H501</accession>
<evidence type="ECO:0000256" key="1">
    <source>
        <dbReference type="SAM" id="MobiDB-lite"/>
    </source>
</evidence>
<protein>
    <submittedName>
        <fullName evidence="2">Uncharacterized protein</fullName>
    </submittedName>
</protein>
<feature type="compositionally biased region" description="Low complexity" evidence="1">
    <location>
        <begin position="271"/>
        <end position="295"/>
    </location>
</feature>
<reference evidence="2 3" key="1">
    <citation type="submission" date="2016-07" db="EMBL/GenBank/DDBJ databases">
        <title>Pervasive Adenine N6-methylation of Active Genes in Fungi.</title>
        <authorList>
            <consortium name="DOE Joint Genome Institute"/>
            <person name="Mondo S.J."/>
            <person name="Dannebaum R.O."/>
            <person name="Kuo R.C."/>
            <person name="Labutti K."/>
            <person name="Haridas S."/>
            <person name="Kuo A."/>
            <person name="Salamov A."/>
            <person name="Ahrendt S.R."/>
            <person name="Lipzen A."/>
            <person name="Sullivan W."/>
            <person name="Andreopoulos W.B."/>
            <person name="Clum A."/>
            <person name="Lindquist E."/>
            <person name="Daum C."/>
            <person name="Ramamoorthy G.K."/>
            <person name="Gryganskyi A."/>
            <person name="Culley D."/>
            <person name="Magnuson J.K."/>
            <person name="James T.Y."/>
            <person name="O'Malley M.A."/>
            <person name="Stajich J.E."/>
            <person name="Spatafora J.W."/>
            <person name="Visel A."/>
            <person name="Grigoriev I.V."/>
        </authorList>
    </citation>
    <scope>NUCLEOTIDE SEQUENCE [LARGE SCALE GENOMIC DNA]</scope>
    <source>
        <strain evidence="2 3">NRRL 2496</strain>
    </source>
</reference>
<dbReference type="Proteomes" id="UP000242180">
    <property type="component" value="Unassembled WGS sequence"/>
</dbReference>
<dbReference type="OrthoDB" id="66510at2759"/>
<feature type="compositionally biased region" description="Polar residues" evidence="1">
    <location>
        <begin position="13"/>
        <end position="28"/>
    </location>
</feature>
<gene>
    <name evidence="2" type="ORF">BCR43DRAFT_496277</name>
</gene>
<sequence length="493" mass="54987">MTTTLEKVWPKTNGASDVAPQTQTSPRLSSPPAIDDIVEQHDFIMEQLMLEPVDYDDLPATLSAHAVKSLCMIETECLCTLADIFHALAADHRPQNNSHVPYTPHSSDDDVLGTITRSMDQLVCAIMPPHRRNANNNNLPVSSKLDFDQLRQFVDSESFWAFANNNAQYYPELCSELVHLIIATRAISRQPHAKNSAIHTHSTFGQTRRTLALLQHSLQDQLTQVDGAQYKELLRRLESVDRLLHESEASEEQPPAYEDIYAAAAGAEPTTLSSPLSLSSPSSSASSATTAAAAAGKRATGHTSDEKEELDLERILRAVDRLAVPRLCNDQRVLLNERQSKQLVAATLTTAVERLCRGRLDNQRATLRPSLCSLASCVFRSASRSLDDQRVELDARLQAKLDCAATVKLLNRMDRGRLTDQVRDLPVERPFCNFLIHSAEGTLFFLSLFTPYLLPRPHYIYIYINDPLSFSFIYFSLSSRSLRISCLPGESKK</sequence>
<keyword evidence="3" id="KW-1185">Reference proteome</keyword>
<organism evidence="2 3">
    <name type="scientific">Syncephalastrum racemosum</name>
    <name type="common">Filamentous fungus</name>
    <dbReference type="NCBI Taxonomy" id="13706"/>
    <lineage>
        <taxon>Eukaryota</taxon>
        <taxon>Fungi</taxon>
        <taxon>Fungi incertae sedis</taxon>
        <taxon>Mucoromycota</taxon>
        <taxon>Mucoromycotina</taxon>
        <taxon>Mucoromycetes</taxon>
        <taxon>Mucorales</taxon>
        <taxon>Syncephalastraceae</taxon>
        <taxon>Syncephalastrum</taxon>
    </lineage>
</organism>